<dbReference type="Pfam" id="PF01979">
    <property type="entry name" value="Amidohydro_1"/>
    <property type="match status" value="1"/>
</dbReference>
<comment type="caution">
    <text evidence="4">The sequence shown here is derived from an EMBL/GenBank/DDBJ whole genome shotgun (WGS) entry which is preliminary data.</text>
</comment>
<keyword evidence="5" id="KW-1185">Reference proteome</keyword>
<dbReference type="InterPro" id="IPR032466">
    <property type="entry name" value="Metal_Hydrolase"/>
</dbReference>
<organism evidence="4 5">
    <name type="scientific">Bradyrhizobium manausense</name>
    <dbReference type="NCBI Taxonomy" id="989370"/>
    <lineage>
        <taxon>Bacteria</taxon>
        <taxon>Pseudomonadati</taxon>
        <taxon>Pseudomonadota</taxon>
        <taxon>Alphaproteobacteria</taxon>
        <taxon>Hyphomicrobiales</taxon>
        <taxon>Nitrobacteraceae</taxon>
        <taxon>Bradyrhizobium</taxon>
    </lineage>
</organism>
<reference evidence="4 5" key="1">
    <citation type="submission" date="2015-09" db="EMBL/GenBank/DDBJ databases">
        <title>Draft Genome Sequence of Bradyrhizobium manausense Strain BR 3351T, a Novel Symbiotic Nitrogen-Fixing Alphaproteobacterium Isolated from Brazilian Amazon Rain Forest.</title>
        <authorList>
            <person name="De Araujo J.L."/>
            <person name="Zilli J.E."/>
        </authorList>
    </citation>
    <scope>NUCLEOTIDE SEQUENCE [LARGE SCALE GENOMIC DNA]</scope>
    <source>
        <strain evidence="4 5">BR3351</strain>
    </source>
</reference>
<comment type="similarity">
    <text evidence="1">Belongs to the metallo-dependent hydrolases superfamily. ATZ/TRZ family.</text>
</comment>
<keyword evidence="2 4" id="KW-0378">Hydrolase</keyword>
<feature type="domain" description="Amidohydrolase-related" evidence="3">
    <location>
        <begin position="45"/>
        <end position="423"/>
    </location>
</feature>
<dbReference type="OrthoDB" id="9796020at2"/>
<dbReference type="PANTHER" id="PTHR43794:SF11">
    <property type="entry name" value="AMIDOHYDROLASE-RELATED DOMAIN-CONTAINING PROTEIN"/>
    <property type="match status" value="1"/>
</dbReference>
<gene>
    <name evidence="4" type="ORF">AOQ71_07915</name>
</gene>
<dbReference type="Gene3D" id="3.20.20.140">
    <property type="entry name" value="Metal-dependent hydrolases"/>
    <property type="match status" value="1"/>
</dbReference>
<dbReference type="STRING" id="989370.AOQ71_07915"/>
<dbReference type="InterPro" id="IPR050287">
    <property type="entry name" value="MTA/SAH_deaminase"/>
</dbReference>
<evidence type="ECO:0000313" key="5">
    <source>
        <dbReference type="Proteomes" id="UP000051936"/>
    </source>
</evidence>
<dbReference type="EMBL" id="LJYG01000034">
    <property type="protein sequence ID" value="KRQ15798.1"/>
    <property type="molecule type" value="Genomic_DNA"/>
</dbReference>
<protein>
    <submittedName>
        <fullName evidence="4">Amidohydrolase</fullName>
    </submittedName>
</protein>
<sequence length="477" mass="51600">MEQIPASYLFGENARVLENASLAIRDGKINRIDNGESSPAGRSLIIPALINAHDHARPRLSSFGAIDMPLESWILRSALATPPDPYLVAVSALGRSARAGCGGMMIHYTRPSGKLSMVEEAQAIACAAKDVGLRLAFAPALRDQNPVVYGDTEEFLNRLPVDAAAVVREMFVKPPAEPGQLITMTEEVAAAIEGPTVDVQFGPAGVQWCSRELLEGVAEASALTGRRIHMHLLETPYQRQWADREFPGGIVEYLRDIGLLSPRLTLAHCVHVTPAEQEIIAASGSRIVTNFSSNLHLSSGIAPIGRAYRCGCPICVGVDGLALDEDDDILREMRLVRLAHRGDGFPTNWTAAEFLSHVVTNGRAAIGAPGDGLLKAGAPADFTVLDYELLDHDRLVEVDPIGLLFSRGNSTLVKDVVVAGRVVVKNGGLVGINLDQVEHELRSHYRANISRSSRLQDCWPTLEAETARWFLNFQSCG</sequence>
<dbReference type="SUPFAM" id="SSF51556">
    <property type="entry name" value="Metallo-dependent hydrolases"/>
    <property type="match status" value="1"/>
</dbReference>
<dbReference type="SUPFAM" id="SSF51338">
    <property type="entry name" value="Composite domain of metallo-dependent hydrolases"/>
    <property type="match status" value="1"/>
</dbReference>
<evidence type="ECO:0000259" key="3">
    <source>
        <dbReference type="Pfam" id="PF01979"/>
    </source>
</evidence>
<dbReference type="InterPro" id="IPR006680">
    <property type="entry name" value="Amidohydro-rel"/>
</dbReference>
<evidence type="ECO:0000313" key="4">
    <source>
        <dbReference type="EMBL" id="KRQ15798.1"/>
    </source>
</evidence>
<dbReference type="PANTHER" id="PTHR43794">
    <property type="entry name" value="AMINOHYDROLASE SSNA-RELATED"/>
    <property type="match status" value="1"/>
</dbReference>
<evidence type="ECO:0000256" key="2">
    <source>
        <dbReference type="ARBA" id="ARBA00022801"/>
    </source>
</evidence>
<accession>A0A0R3E0P7</accession>
<name>A0A0R3E0P7_9BRAD</name>
<dbReference type="InterPro" id="IPR011059">
    <property type="entry name" value="Metal-dep_hydrolase_composite"/>
</dbReference>
<dbReference type="AlphaFoldDB" id="A0A0R3E0P7"/>
<dbReference type="Proteomes" id="UP000051936">
    <property type="component" value="Unassembled WGS sequence"/>
</dbReference>
<evidence type="ECO:0000256" key="1">
    <source>
        <dbReference type="ARBA" id="ARBA00006745"/>
    </source>
</evidence>
<proteinExistence type="inferred from homology"/>
<dbReference type="RefSeq" id="WP_057744047.1">
    <property type="nucleotide sequence ID" value="NZ_LJYG01000034.1"/>
</dbReference>
<dbReference type="GO" id="GO:0016810">
    <property type="term" value="F:hydrolase activity, acting on carbon-nitrogen (but not peptide) bonds"/>
    <property type="evidence" value="ECO:0007669"/>
    <property type="project" value="InterPro"/>
</dbReference>